<organism evidence="2 3">
    <name type="scientific">Dawidia cretensis</name>
    <dbReference type="NCBI Taxonomy" id="2782350"/>
    <lineage>
        <taxon>Bacteria</taxon>
        <taxon>Pseudomonadati</taxon>
        <taxon>Bacteroidota</taxon>
        <taxon>Cytophagia</taxon>
        <taxon>Cytophagales</taxon>
        <taxon>Chryseotaleaceae</taxon>
        <taxon>Dawidia</taxon>
    </lineage>
</organism>
<feature type="domain" description="ATPase" evidence="1">
    <location>
        <begin position="3"/>
        <end position="192"/>
    </location>
</feature>
<proteinExistence type="predicted"/>
<feature type="non-terminal residue" evidence="2">
    <location>
        <position position="1"/>
    </location>
</feature>
<keyword evidence="2" id="KW-0547">Nucleotide-binding</keyword>
<sequence length="452" mass="51889">LIALFGRRRVGKTFLIRRHLEASIVFEFVGSRNVKLGEQLENFKKALGKAAGNEKIYQTPKNWTDALDLLSHYLTPKLAIGRAVVFLDEFPWLNTHKSRFLSAFDHWWNSWGSKQNNLIVIICGSAASWMIQNVVNNKGGLHNRITRKIRLLPFNLGDTESFLNSRDVYMDRYQILQIYMVMGGIPHYLKEVKKGESSTQAIDRICFTKDGLLAGEFKNLYHSLFDDATRHLAVVRALAANQSGLTRSEIIDKAEFTSGGTITGLLEELIESGFVTAWQPYDKKSKDTIFKLADEFTHFYLKFIEKNRSSGQGVWQSFSSGQSWKSWSGVAFERICLKHIPQIKKELGIASIYTEESAWRFLSKQEKGAQVDLLLDRKDFVINLCEMKYSESEFLIDKDYAEDLENKKEVFARQTKTKKSVYVTFITTFGIKENEYAKRLVQNSITKDALFI</sequence>
<dbReference type="InterPro" id="IPR011579">
    <property type="entry name" value="ATPase_dom"/>
</dbReference>
<dbReference type="RefSeq" id="WP_254088020.1">
    <property type="nucleotide sequence ID" value="NZ_JAHESE010000074.1"/>
</dbReference>
<dbReference type="EMBL" id="JAHESE010000074">
    <property type="protein sequence ID" value="MBT1712458.1"/>
    <property type="molecule type" value="Genomic_DNA"/>
</dbReference>
<dbReference type="Proteomes" id="UP001319080">
    <property type="component" value="Unassembled WGS sequence"/>
</dbReference>
<evidence type="ECO:0000259" key="1">
    <source>
        <dbReference type="Pfam" id="PF01637"/>
    </source>
</evidence>
<gene>
    <name evidence="2" type="ORF">KK062_29755</name>
</gene>
<protein>
    <submittedName>
        <fullName evidence="2">ATP-binding protein</fullName>
    </submittedName>
</protein>
<reference evidence="2 3" key="1">
    <citation type="submission" date="2021-05" db="EMBL/GenBank/DDBJ databases">
        <title>A Polyphasic approach of four new species of the genus Ohtaekwangia: Ohtaekwangia histidinii sp. nov., Ohtaekwangia cretensis sp. nov., Ohtaekwangia indiensis sp. nov., Ohtaekwangia reichenbachii sp. nov. from diverse environment.</title>
        <authorList>
            <person name="Octaviana S."/>
        </authorList>
    </citation>
    <scope>NUCLEOTIDE SEQUENCE [LARGE SCALE GENOMIC DNA]</scope>
    <source>
        <strain evidence="2 3">PWU5</strain>
    </source>
</reference>
<keyword evidence="3" id="KW-1185">Reference proteome</keyword>
<dbReference type="AlphaFoldDB" id="A0AAP2E520"/>
<dbReference type="PANTHER" id="PTHR34704">
    <property type="entry name" value="ATPASE"/>
    <property type="match status" value="1"/>
</dbReference>
<dbReference type="GO" id="GO:0005524">
    <property type="term" value="F:ATP binding"/>
    <property type="evidence" value="ECO:0007669"/>
    <property type="project" value="UniProtKB-KW"/>
</dbReference>
<evidence type="ECO:0000313" key="2">
    <source>
        <dbReference type="EMBL" id="MBT1712458.1"/>
    </source>
</evidence>
<accession>A0AAP2E520</accession>
<dbReference type="InterPro" id="IPR027417">
    <property type="entry name" value="P-loop_NTPase"/>
</dbReference>
<comment type="caution">
    <text evidence="2">The sequence shown here is derived from an EMBL/GenBank/DDBJ whole genome shotgun (WGS) entry which is preliminary data.</text>
</comment>
<evidence type="ECO:0000313" key="3">
    <source>
        <dbReference type="Proteomes" id="UP001319080"/>
    </source>
</evidence>
<dbReference type="Pfam" id="PF01637">
    <property type="entry name" value="ATPase_2"/>
    <property type="match status" value="1"/>
</dbReference>
<name>A0AAP2E520_9BACT</name>
<dbReference type="SUPFAM" id="SSF52540">
    <property type="entry name" value="P-loop containing nucleoside triphosphate hydrolases"/>
    <property type="match status" value="1"/>
</dbReference>
<dbReference type="PANTHER" id="PTHR34704:SF1">
    <property type="entry name" value="ATPASE"/>
    <property type="match status" value="1"/>
</dbReference>
<dbReference type="Gene3D" id="3.40.50.300">
    <property type="entry name" value="P-loop containing nucleotide triphosphate hydrolases"/>
    <property type="match status" value="1"/>
</dbReference>
<keyword evidence="2" id="KW-0067">ATP-binding</keyword>